<evidence type="ECO:0000256" key="2">
    <source>
        <dbReference type="ARBA" id="ARBA00023002"/>
    </source>
</evidence>
<dbReference type="FunFam" id="3.40.50.720:FF:000084">
    <property type="entry name" value="Short-chain dehydrogenase reductase"/>
    <property type="match status" value="1"/>
</dbReference>
<name>A0A7W4PJU9_9PROT</name>
<dbReference type="Gene3D" id="3.40.50.720">
    <property type="entry name" value="NAD(P)-binding Rossmann-like Domain"/>
    <property type="match status" value="1"/>
</dbReference>
<sequence length="253" mass="26521">MGRLAGKTAIVIGGAQGIGAAIVTRFVREGASVVIGDWDEAPAQALAARLGVPGAVHVVRTDVSSREATERLVRETVERFGRVDILVQNAGIFPWTLLEDTSEQEWDQVLSVNLKGCFLSLKACLPIMKRQQAGRIIFMSSVTGPRVSSAGHGHYGASKAGIVGLIRGACMELAPYGITVNGVEPGNILTDAMQRTRSADFIAGMERSVPLGRLGTPDDIAGACLFLASDDAAYVSGTTIVVDGGQTVCEAKP</sequence>
<gene>
    <name evidence="4" type="ORF">HLH28_03940</name>
</gene>
<dbReference type="Pfam" id="PF13561">
    <property type="entry name" value="adh_short_C2"/>
    <property type="match status" value="1"/>
</dbReference>
<dbReference type="PANTHER" id="PTHR42760:SF133">
    <property type="entry name" value="3-OXOACYL-[ACYL-CARRIER-PROTEIN] REDUCTASE"/>
    <property type="match status" value="1"/>
</dbReference>
<dbReference type="AlphaFoldDB" id="A0A7W4PJU9"/>
<organism evidence="4 5">
    <name type="scientific">Gluconacetobacter tumulisoli</name>
    <dbReference type="NCBI Taxonomy" id="1286189"/>
    <lineage>
        <taxon>Bacteria</taxon>
        <taxon>Pseudomonadati</taxon>
        <taxon>Pseudomonadota</taxon>
        <taxon>Alphaproteobacteria</taxon>
        <taxon>Acetobacterales</taxon>
        <taxon>Acetobacteraceae</taxon>
        <taxon>Gluconacetobacter</taxon>
    </lineage>
</organism>
<feature type="domain" description="Ketoreductase" evidence="3">
    <location>
        <begin position="7"/>
        <end position="186"/>
    </location>
</feature>
<dbReference type="NCBIfam" id="NF009466">
    <property type="entry name" value="PRK12826.1-2"/>
    <property type="match status" value="1"/>
</dbReference>
<dbReference type="SUPFAM" id="SSF51735">
    <property type="entry name" value="NAD(P)-binding Rossmann-fold domains"/>
    <property type="match status" value="1"/>
</dbReference>
<protein>
    <submittedName>
        <fullName evidence="4">SDR family oxidoreductase</fullName>
    </submittedName>
</protein>
<dbReference type="CDD" id="cd05233">
    <property type="entry name" value="SDR_c"/>
    <property type="match status" value="1"/>
</dbReference>
<dbReference type="NCBIfam" id="NF005559">
    <property type="entry name" value="PRK07231.1"/>
    <property type="match status" value="1"/>
</dbReference>
<dbReference type="SMART" id="SM00822">
    <property type="entry name" value="PKS_KR"/>
    <property type="match status" value="1"/>
</dbReference>
<evidence type="ECO:0000256" key="1">
    <source>
        <dbReference type="ARBA" id="ARBA00006484"/>
    </source>
</evidence>
<dbReference type="InterPro" id="IPR057326">
    <property type="entry name" value="KR_dom"/>
</dbReference>
<dbReference type="InterPro" id="IPR020904">
    <property type="entry name" value="Sc_DH/Rdtase_CS"/>
</dbReference>
<evidence type="ECO:0000259" key="3">
    <source>
        <dbReference type="SMART" id="SM00822"/>
    </source>
</evidence>
<dbReference type="PRINTS" id="PR00080">
    <property type="entry name" value="SDRFAMILY"/>
</dbReference>
<reference evidence="4 5" key="1">
    <citation type="submission" date="2020-04" db="EMBL/GenBank/DDBJ databases">
        <title>Description of novel Gluconacetobacter.</title>
        <authorList>
            <person name="Sombolestani A."/>
        </authorList>
    </citation>
    <scope>NUCLEOTIDE SEQUENCE [LARGE SCALE GENOMIC DNA]</scope>
    <source>
        <strain evidence="4 5">LMG 27802</strain>
    </source>
</reference>
<accession>A0A7W4PJU9</accession>
<dbReference type="EMBL" id="JABEQM010000002">
    <property type="protein sequence ID" value="MBB2200737.1"/>
    <property type="molecule type" value="Genomic_DNA"/>
</dbReference>
<dbReference type="InterPro" id="IPR002347">
    <property type="entry name" value="SDR_fam"/>
</dbReference>
<dbReference type="RefSeq" id="WP_182954712.1">
    <property type="nucleotide sequence ID" value="NZ_JABEQM010000002.1"/>
</dbReference>
<keyword evidence="5" id="KW-1185">Reference proteome</keyword>
<dbReference type="GO" id="GO:0016616">
    <property type="term" value="F:oxidoreductase activity, acting on the CH-OH group of donors, NAD or NADP as acceptor"/>
    <property type="evidence" value="ECO:0007669"/>
    <property type="project" value="TreeGrafter"/>
</dbReference>
<dbReference type="PRINTS" id="PR00081">
    <property type="entry name" value="GDHRDH"/>
</dbReference>
<evidence type="ECO:0000313" key="5">
    <source>
        <dbReference type="Proteomes" id="UP000578030"/>
    </source>
</evidence>
<evidence type="ECO:0000313" key="4">
    <source>
        <dbReference type="EMBL" id="MBB2200737.1"/>
    </source>
</evidence>
<proteinExistence type="inferred from homology"/>
<dbReference type="InterPro" id="IPR036291">
    <property type="entry name" value="NAD(P)-bd_dom_sf"/>
</dbReference>
<comment type="caution">
    <text evidence="4">The sequence shown here is derived from an EMBL/GenBank/DDBJ whole genome shotgun (WGS) entry which is preliminary data.</text>
</comment>
<keyword evidence="2" id="KW-0560">Oxidoreductase</keyword>
<dbReference type="Proteomes" id="UP000578030">
    <property type="component" value="Unassembled WGS sequence"/>
</dbReference>
<comment type="similarity">
    <text evidence="1">Belongs to the short-chain dehydrogenases/reductases (SDR) family.</text>
</comment>
<dbReference type="PANTHER" id="PTHR42760">
    <property type="entry name" value="SHORT-CHAIN DEHYDROGENASES/REDUCTASES FAMILY MEMBER"/>
    <property type="match status" value="1"/>
</dbReference>
<dbReference type="PROSITE" id="PS00061">
    <property type="entry name" value="ADH_SHORT"/>
    <property type="match status" value="1"/>
</dbReference>